<dbReference type="Proteomes" id="UP000263642">
    <property type="component" value="Unassembled WGS sequence"/>
</dbReference>
<evidence type="ECO:0000313" key="2">
    <source>
        <dbReference type="EMBL" id="HCO22420.1"/>
    </source>
</evidence>
<sequence>MTHLLFVVTKTFTKRAWLAAVLAVCLLVLGPLSLRELIYLLEGPTDSGSVNPFNFHFAFLATSWVTFIAVCLQALQGSQQMIRGLPISSARIASGLMFSSVGVVVLLSLVTNGLYRLVFFDEHWLADYWPVLGPLLFLGTLVMVGYHCFWSMHAPGFLKVAGWGMAFGLLFFWFVARYYPNGFARGIVPWSHVTLGEFVTLQLVSLVAWLGGVRAFANIRNGAATPTPQWEQAQLWWTALITGRIPERMSVPLSRRMTLARLHWSGSCQRAVIVGGILFSVAVLIVNLASVAMYDSSSPELNHLLELSGTFQITTLVLSGIAAIGVVIMLAGSLAGTGNTEMNRFLAMTPLSDRELSATLFGNMAKTILFVVVLIQLALLLSYAGFLMIQGTEIFHSTYDLNDWLRQNLIYSSVAMIGFWILAANLLSLCWTGRQWLCNTVVGVVIVGNIAYVIIEQLLLASGSYQAVQALGTIIFLVYSLVIISATIGAYLDASKRCLIQKRTRQVALYFSLTGLVLFELWMSQQPRMPDHWIGFLGLTVLLALIFAPFATIPLAISWNRHR</sequence>
<feature type="transmembrane region" description="Helical" evidence="1">
    <location>
        <begin position="534"/>
        <end position="557"/>
    </location>
</feature>
<feature type="transmembrane region" description="Helical" evidence="1">
    <location>
        <begin position="504"/>
        <end position="522"/>
    </location>
</feature>
<feature type="transmembrane region" description="Helical" evidence="1">
    <location>
        <begin position="96"/>
        <end position="116"/>
    </location>
</feature>
<feature type="transmembrane region" description="Helical" evidence="1">
    <location>
        <begin position="128"/>
        <end position="148"/>
    </location>
</feature>
<feature type="transmembrane region" description="Helical" evidence="1">
    <location>
        <begin position="53"/>
        <end position="75"/>
    </location>
</feature>
<accession>A0A3D3R4A7</accession>
<feature type="transmembrane region" description="Helical" evidence="1">
    <location>
        <begin position="436"/>
        <end position="455"/>
    </location>
</feature>
<feature type="transmembrane region" description="Helical" evidence="1">
    <location>
        <begin position="409"/>
        <end position="429"/>
    </location>
</feature>
<keyword evidence="1" id="KW-1133">Transmembrane helix</keyword>
<feature type="transmembrane region" description="Helical" evidence="1">
    <location>
        <begin position="271"/>
        <end position="293"/>
    </location>
</feature>
<feature type="transmembrane region" description="Helical" evidence="1">
    <location>
        <begin position="160"/>
        <end position="179"/>
    </location>
</feature>
<comment type="caution">
    <text evidence="2">The sequence shown here is derived from an EMBL/GenBank/DDBJ whole genome shotgun (WGS) entry which is preliminary data.</text>
</comment>
<keyword evidence="1" id="KW-0812">Transmembrane</keyword>
<name>A0A3D3R4A7_9PLAN</name>
<protein>
    <submittedName>
        <fullName evidence="2">Uncharacterized protein</fullName>
    </submittedName>
</protein>
<dbReference type="AlphaFoldDB" id="A0A3D3R4A7"/>
<feature type="transmembrane region" description="Helical" evidence="1">
    <location>
        <begin position="313"/>
        <end position="335"/>
    </location>
</feature>
<dbReference type="EMBL" id="DQAY01000031">
    <property type="protein sequence ID" value="HCO22420.1"/>
    <property type="molecule type" value="Genomic_DNA"/>
</dbReference>
<feature type="transmembrane region" description="Helical" evidence="1">
    <location>
        <begin position="467"/>
        <end position="492"/>
    </location>
</feature>
<evidence type="ECO:0000313" key="3">
    <source>
        <dbReference type="Proteomes" id="UP000263642"/>
    </source>
</evidence>
<organism evidence="2 3">
    <name type="scientific">Gimesia maris</name>
    <dbReference type="NCBI Taxonomy" id="122"/>
    <lineage>
        <taxon>Bacteria</taxon>
        <taxon>Pseudomonadati</taxon>
        <taxon>Planctomycetota</taxon>
        <taxon>Planctomycetia</taxon>
        <taxon>Planctomycetales</taxon>
        <taxon>Planctomycetaceae</taxon>
        <taxon>Gimesia</taxon>
    </lineage>
</organism>
<proteinExistence type="predicted"/>
<evidence type="ECO:0000256" key="1">
    <source>
        <dbReference type="SAM" id="Phobius"/>
    </source>
</evidence>
<feature type="transmembrane region" description="Helical" evidence="1">
    <location>
        <begin position="199"/>
        <end position="217"/>
    </location>
</feature>
<reference evidence="2 3" key="1">
    <citation type="journal article" date="2018" name="Nat. Biotechnol.">
        <title>A standardized bacterial taxonomy based on genome phylogeny substantially revises the tree of life.</title>
        <authorList>
            <person name="Parks D.H."/>
            <person name="Chuvochina M."/>
            <person name="Waite D.W."/>
            <person name="Rinke C."/>
            <person name="Skarshewski A."/>
            <person name="Chaumeil P.A."/>
            <person name="Hugenholtz P."/>
        </authorList>
    </citation>
    <scope>NUCLEOTIDE SEQUENCE [LARGE SCALE GENOMIC DNA]</scope>
    <source>
        <strain evidence="2">UBA9375</strain>
    </source>
</reference>
<gene>
    <name evidence="2" type="ORF">DIT97_04905</name>
</gene>
<feature type="transmembrane region" description="Helical" evidence="1">
    <location>
        <begin position="368"/>
        <end position="389"/>
    </location>
</feature>
<keyword evidence="1" id="KW-0472">Membrane</keyword>